<evidence type="ECO:0000256" key="4">
    <source>
        <dbReference type="SAM" id="SignalP"/>
    </source>
</evidence>
<keyword evidence="3 4" id="KW-0732">Signal</keyword>
<comment type="similarity">
    <text evidence="1">Belongs to the bacterial solute-binding protein 1 family.</text>
</comment>
<dbReference type="Proteomes" id="UP001258181">
    <property type="component" value="Unassembled WGS sequence"/>
</dbReference>
<dbReference type="InterPro" id="IPR006059">
    <property type="entry name" value="SBP"/>
</dbReference>
<evidence type="ECO:0000313" key="6">
    <source>
        <dbReference type="Proteomes" id="UP001258181"/>
    </source>
</evidence>
<dbReference type="RefSeq" id="WP_310258956.1">
    <property type="nucleotide sequence ID" value="NZ_JAVDWA010000003.1"/>
</dbReference>
<keyword evidence="5" id="KW-0762">Sugar transport</keyword>
<keyword evidence="2" id="KW-0813">Transport</keyword>
<evidence type="ECO:0000256" key="3">
    <source>
        <dbReference type="ARBA" id="ARBA00022729"/>
    </source>
</evidence>
<accession>A0ABU1U284</accession>
<evidence type="ECO:0000256" key="1">
    <source>
        <dbReference type="ARBA" id="ARBA00008520"/>
    </source>
</evidence>
<proteinExistence type="inferred from homology"/>
<dbReference type="Pfam" id="PF13416">
    <property type="entry name" value="SBP_bac_8"/>
    <property type="match status" value="1"/>
</dbReference>
<evidence type="ECO:0000313" key="5">
    <source>
        <dbReference type="EMBL" id="MDR7073471.1"/>
    </source>
</evidence>
<gene>
    <name evidence="5" type="ORF">J2X07_002457</name>
</gene>
<dbReference type="Gene3D" id="3.40.190.10">
    <property type="entry name" value="Periplasmic binding protein-like II"/>
    <property type="match status" value="2"/>
</dbReference>
<comment type="caution">
    <text evidence="5">The sequence shown here is derived from an EMBL/GenBank/DDBJ whole genome shotgun (WGS) entry which is preliminary data.</text>
</comment>
<sequence length="430" mass="48942">MVKQTKVVRIFLYICLALLLNGCSDQIISNKKTVSSLKKVNKVAEVVYWHTYSDEETRVFEEELIPLFQKEHPNIKIVSVRQPYNDHLKTALISKGSSHQAPDVVRMDIAWVPEFAYLGLLVPLDNFKGFTDKKRTLYPNALETNFYDGLYYGLPVNLTTKAAIYNRISLQLEGVNSPPETMEEFLQLTERIKGNSFIGMKGLNAWDSLPYFWGLGGMLTNSDYTQTNGYFNSPESIKAVSTIKSWKNKGLLPQNFSSGSVDTWNAILEGHAFMTEEGPWFYSVLSTSYYTVDQLMNVTIPFRFPLDKEGKGSILGGENLVMMKGTKQKDAAWTFMKWMTNEKVQQHMFKSGILPANKEAANSSAVLKTPYIKAYVDGLGNARLRPPVKNWSRMENIYTKAMEAIIYRDEDVQTTLNEAAKKMDRLLRDE</sequence>
<feature type="signal peptide" evidence="4">
    <location>
        <begin position="1"/>
        <end position="19"/>
    </location>
</feature>
<dbReference type="PANTHER" id="PTHR30061">
    <property type="entry name" value="MALTOSE-BINDING PERIPLASMIC PROTEIN"/>
    <property type="match status" value="1"/>
</dbReference>
<dbReference type="SUPFAM" id="SSF53850">
    <property type="entry name" value="Periplasmic binding protein-like II"/>
    <property type="match status" value="1"/>
</dbReference>
<protein>
    <submittedName>
        <fullName evidence="5">Multiple sugar transport system substrate-binding protein</fullName>
    </submittedName>
</protein>
<reference evidence="5 6" key="1">
    <citation type="submission" date="2023-07" db="EMBL/GenBank/DDBJ databases">
        <title>Sorghum-associated microbial communities from plants grown in Nebraska, USA.</title>
        <authorList>
            <person name="Schachtman D."/>
        </authorList>
    </citation>
    <scope>NUCLEOTIDE SEQUENCE [LARGE SCALE GENOMIC DNA]</scope>
    <source>
        <strain evidence="5 6">BE211</strain>
    </source>
</reference>
<dbReference type="PANTHER" id="PTHR30061:SF50">
    <property type="entry name" value="MALTOSE_MALTODEXTRIN-BINDING PERIPLASMIC PROTEIN"/>
    <property type="match status" value="1"/>
</dbReference>
<dbReference type="EMBL" id="JAVDWA010000003">
    <property type="protein sequence ID" value="MDR7073471.1"/>
    <property type="molecule type" value="Genomic_DNA"/>
</dbReference>
<keyword evidence="6" id="KW-1185">Reference proteome</keyword>
<evidence type="ECO:0000256" key="2">
    <source>
        <dbReference type="ARBA" id="ARBA00022448"/>
    </source>
</evidence>
<organism evidence="5 6">
    <name type="scientific">Fictibacillus barbaricus</name>
    <dbReference type="NCBI Taxonomy" id="182136"/>
    <lineage>
        <taxon>Bacteria</taxon>
        <taxon>Bacillati</taxon>
        <taxon>Bacillota</taxon>
        <taxon>Bacilli</taxon>
        <taxon>Bacillales</taxon>
        <taxon>Fictibacillaceae</taxon>
        <taxon>Fictibacillus</taxon>
    </lineage>
</organism>
<name>A0ABU1U284_9BACL</name>
<feature type="chain" id="PRO_5045842869" evidence="4">
    <location>
        <begin position="20"/>
        <end position="430"/>
    </location>
</feature>